<name>A0ABW5S1A8_9BACL</name>
<dbReference type="RefSeq" id="WP_253058434.1">
    <property type="nucleotide sequence ID" value="NZ_JAMXWM010000002.1"/>
</dbReference>
<dbReference type="Pfam" id="PF03610">
    <property type="entry name" value="EIIA-man"/>
    <property type="match status" value="1"/>
</dbReference>
<dbReference type="InterPro" id="IPR051471">
    <property type="entry name" value="Bacterial_PTS_sugar_comp"/>
</dbReference>
<organism evidence="3 4">
    <name type="scientific">Sporolactobacillus shoreicorticis</name>
    <dbReference type="NCBI Taxonomy" id="1923877"/>
    <lineage>
        <taxon>Bacteria</taxon>
        <taxon>Bacillati</taxon>
        <taxon>Bacillota</taxon>
        <taxon>Bacilli</taxon>
        <taxon>Bacillales</taxon>
        <taxon>Sporolactobacillaceae</taxon>
        <taxon>Sporolactobacillus</taxon>
    </lineage>
</organism>
<protein>
    <submittedName>
        <fullName evidence="3">PTS sugar transporter subunit IIA</fullName>
    </submittedName>
</protein>
<dbReference type="SUPFAM" id="SSF53062">
    <property type="entry name" value="PTS system fructose IIA component-like"/>
    <property type="match status" value="1"/>
</dbReference>
<accession>A0ABW5S1A8</accession>
<evidence type="ECO:0000313" key="3">
    <source>
        <dbReference type="EMBL" id="MFD2693143.1"/>
    </source>
</evidence>
<dbReference type="PANTHER" id="PTHR33799:SF1">
    <property type="entry name" value="PTS SYSTEM MANNOSE-SPECIFIC EIIAB COMPONENT-RELATED"/>
    <property type="match status" value="1"/>
</dbReference>
<proteinExistence type="predicted"/>
<reference evidence="4" key="1">
    <citation type="journal article" date="2019" name="Int. J. Syst. Evol. Microbiol.">
        <title>The Global Catalogue of Microorganisms (GCM) 10K type strain sequencing project: providing services to taxonomists for standard genome sequencing and annotation.</title>
        <authorList>
            <consortium name="The Broad Institute Genomics Platform"/>
            <consortium name="The Broad Institute Genome Sequencing Center for Infectious Disease"/>
            <person name="Wu L."/>
            <person name="Ma J."/>
        </authorList>
    </citation>
    <scope>NUCLEOTIDE SEQUENCE [LARGE SCALE GENOMIC DNA]</scope>
    <source>
        <strain evidence="4">TISTR 2466</strain>
    </source>
</reference>
<evidence type="ECO:0000256" key="1">
    <source>
        <dbReference type="ARBA" id="ARBA00022679"/>
    </source>
</evidence>
<keyword evidence="3" id="KW-0813">Transport</keyword>
<dbReference type="PANTHER" id="PTHR33799">
    <property type="entry name" value="PTS PERMEASE-RELATED-RELATED"/>
    <property type="match status" value="1"/>
</dbReference>
<dbReference type="InterPro" id="IPR004701">
    <property type="entry name" value="PTS_EIIA_man-typ"/>
</dbReference>
<feature type="domain" description="PTS EIIA type-4" evidence="2">
    <location>
        <begin position="1"/>
        <end position="120"/>
    </location>
</feature>
<keyword evidence="1" id="KW-0808">Transferase</keyword>
<evidence type="ECO:0000259" key="2">
    <source>
        <dbReference type="PROSITE" id="PS51096"/>
    </source>
</evidence>
<comment type="caution">
    <text evidence="3">The sequence shown here is derived from an EMBL/GenBank/DDBJ whole genome shotgun (WGS) entry which is preliminary data.</text>
</comment>
<dbReference type="EMBL" id="JBHUMQ010000015">
    <property type="protein sequence ID" value="MFD2693143.1"/>
    <property type="molecule type" value="Genomic_DNA"/>
</dbReference>
<keyword evidence="3" id="KW-0762">Sugar transport</keyword>
<dbReference type="Gene3D" id="3.40.50.510">
    <property type="entry name" value="Phosphotransferase system, mannose-type IIA component"/>
    <property type="match status" value="1"/>
</dbReference>
<sequence length="135" mass="14660">MYHIILTSHGKLADGILDTLHYFTGDLSHVSSVCLADKSIYDFEKEAKDLVNHLQGDILVLTDIFNGTPFKTFFTLLNDHESSAIISNITFPTALAAVVSDTGSLDDVLPQIMASAAPKLMLLGDHASYMSEGDE</sequence>
<keyword evidence="4" id="KW-1185">Reference proteome</keyword>
<dbReference type="PROSITE" id="PS51096">
    <property type="entry name" value="PTS_EIIA_TYPE_4"/>
    <property type="match status" value="1"/>
</dbReference>
<dbReference type="InterPro" id="IPR036662">
    <property type="entry name" value="PTS_EIIA_man-typ_sf"/>
</dbReference>
<evidence type="ECO:0000313" key="4">
    <source>
        <dbReference type="Proteomes" id="UP001597399"/>
    </source>
</evidence>
<dbReference type="Proteomes" id="UP001597399">
    <property type="component" value="Unassembled WGS sequence"/>
</dbReference>
<gene>
    <name evidence="3" type="ORF">ACFSUE_05795</name>
</gene>